<evidence type="ECO:0000313" key="2">
    <source>
        <dbReference type="EMBL" id="NHF58603.1"/>
    </source>
</evidence>
<evidence type="ECO:0000259" key="1">
    <source>
        <dbReference type="Pfam" id="PF13474"/>
    </source>
</evidence>
<organism evidence="2 3">
    <name type="scientific">Pelagihabitans pacificus</name>
    <dbReference type="NCBI Taxonomy" id="2696054"/>
    <lineage>
        <taxon>Bacteria</taxon>
        <taxon>Pseudomonadati</taxon>
        <taxon>Bacteroidota</taxon>
        <taxon>Flavobacteriia</taxon>
        <taxon>Flavobacteriales</taxon>
        <taxon>Flavobacteriaceae</taxon>
        <taxon>Pelagihabitans</taxon>
    </lineage>
</organism>
<dbReference type="Pfam" id="PF13474">
    <property type="entry name" value="SnoaL_3"/>
    <property type="match status" value="1"/>
</dbReference>
<dbReference type="SUPFAM" id="SSF54427">
    <property type="entry name" value="NTF2-like"/>
    <property type="match status" value="1"/>
</dbReference>
<dbReference type="InterPro" id="IPR032710">
    <property type="entry name" value="NTF2-like_dom_sf"/>
</dbReference>
<dbReference type="EMBL" id="VIKU02000001">
    <property type="protein sequence ID" value="NHF58603.1"/>
    <property type="molecule type" value="Genomic_DNA"/>
</dbReference>
<feature type="domain" description="SnoaL-like" evidence="1">
    <location>
        <begin position="45"/>
        <end position="161"/>
    </location>
</feature>
<evidence type="ECO:0000313" key="3">
    <source>
        <dbReference type="Proteomes" id="UP000707206"/>
    </source>
</evidence>
<gene>
    <name evidence="2" type="ORF">FK220_004590</name>
</gene>
<comment type="caution">
    <text evidence="2">The sequence shown here is derived from an EMBL/GenBank/DDBJ whole genome shotgun (WGS) entry which is preliminary data.</text>
</comment>
<sequence length="171" mass="19859">MSYKKVALLVFSTLLFAINCREVHKEELKETTNIAVSHEAEKSAILQTLNDETKAAFQRDYEGWKEKWVHDPTISKTYINFADSSFTEAIGWQEISGFVKNFFKEHPEPEPLPALLDDIEVRLYGNGAWVTYEQKDSLRGLKRETRLMEKVDGTWKIASMQTTIYGFKREE</sequence>
<dbReference type="RefSeq" id="WP_152573086.1">
    <property type="nucleotide sequence ID" value="NZ_VIKU02000001.1"/>
</dbReference>
<reference evidence="2" key="2">
    <citation type="submission" date="2020-03" db="EMBL/GenBank/DDBJ databases">
        <title>Flavobacteriaceae bacterium strain TP-CH-4, a member of the family Flavobacteriaceae isolated from a deep-sea seamount.</title>
        <authorList>
            <person name="Zhang D.-C."/>
        </authorList>
    </citation>
    <scope>NUCLEOTIDE SEQUENCE</scope>
    <source>
        <strain evidence="2">TP-CH-4</strain>
    </source>
</reference>
<reference evidence="2" key="1">
    <citation type="submission" date="2019-07" db="EMBL/GenBank/DDBJ databases">
        <authorList>
            <person name="De-Chao Zhang Q."/>
        </authorList>
    </citation>
    <scope>NUCLEOTIDE SEQUENCE</scope>
    <source>
        <strain evidence="2">TP-CH-4</strain>
    </source>
</reference>
<dbReference type="Gene3D" id="3.10.450.50">
    <property type="match status" value="1"/>
</dbReference>
<accession>A0A967ATB8</accession>
<protein>
    <submittedName>
        <fullName evidence="2">Nuclear transport factor 2 family protein</fullName>
    </submittedName>
</protein>
<dbReference type="Proteomes" id="UP000707206">
    <property type="component" value="Unassembled WGS sequence"/>
</dbReference>
<name>A0A967ATB8_9FLAO</name>
<keyword evidence="3" id="KW-1185">Reference proteome</keyword>
<proteinExistence type="predicted"/>
<dbReference type="AlphaFoldDB" id="A0A967ATB8"/>
<dbReference type="InterPro" id="IPR037401">
    <property type="entry name" value="SnoaL-like"/>
</dbReference>